<dbReference type="InterPro" id="IPR027573">
    <property type="entry name" value="Methyltran_FxLD"/>
</dbReference>
<dbReference type="PANTHER" id="PTHR11579">
    <property type="entry name" value="PROTEIN-L-ISOASPARTATE O-METHYLTRANSFERASE"/>
    <property type="match status" value="1"/>
</dbReference>
<dbReference type="InterPro" id="IPR023809">
    <property type="entry name" value="Thiopep_bacteriocin_synth_dom"/>
</dbReference>
<dbReference type="EC" id="2.1.1.77" evidence="3"/>
<keyword evidence="8" id="KW-0949">S-adenosyl-L-methionine</keyword>
<evidence type="ECO:0000313" key="14">
    <source>
        <dbReference type="Proteomes" id="UP000323380"/>
    </source>
</evidence>
<dbReference type="InterPro" id="IPR029063">
    <property type="entry name" value="SAM-dependent_MTases_sf"/>
</dbReference>
<gene>
    <name evidence="13" type="primary">fxlM</name>
    <name evidence="13" type="ORF">FXF69_37880</name>
</gene>
<dbReference type="Pfam" id="PF01135">
    <property type="entry name" value="PCMT"/>
    <property type="match status" value="1"/>
</dbReference>
<dbReference type="RefSeq" id="WP_148344766.1">
    <property type="nucleotide sequence ID" value="NZ_VSFG01000012.1"/>
</dbReference>
<organism evidence="13 14">
    <name type="scientific">Actinomadura chibensis</name>
    <dbReference type="NCBI Taxonomy" id="392828"/>
    <lineage>
        <taxon>Bacteria</taxon>
        <taxon>Bacillati</taxon>
        <taxon>Actinomycetota</taxon>
        <taxon>Actinomycetes</taxon>
        <taxon>Streptosporangiales</taxon>
        <taxon>Thermomonosporaceae</taxon>
        <taxon>Actinomadura</taxon>
    </lineage>
</organism>
<keyword evidence="5" id="KW-0963">Cytoplasm</keyword>
<evidence type="ECO:0000256" key="8">
    <source>
        <dbReference type="ARBA" id="ARBA00022691"/>
    </source>
</evidence>
<dbReference type="STRING" id="1220554.GCA_001552135_06846"/>
<evidence type="ECO:0000313" key="13">
    <source>
        <dbReference type="EMBL" id="TYB40794.1"/>
    </source>
</evidence>
<feature type="domain" description="Thiopeptide-type bacteriocin biosynthesis" evidence="12">
    <location>
        <begin position="18"/>
        <end position="260"/>
    </location>
</feature>
<evidence type="ECO:0000256" key="4">
    <source>
        <dbReference type="ARBA" id="ARBA00013346"/>
    </source>
</evidence>
<comment type="caution">
    <text evidence="13">The sequence shown here is derived from an EMBL/GenBank/DDBJ whole genome shotgun (WGS) entry which is preliminary data.</text>
</comment>
<dbReference type="SUPFAM" id="SSF53335">
    <property type="entry name" value="S-adenosyl-L-methionine-dependent methyltransferases"/>
    <property type="match status" value="1"/>
</dbReference>
<evidence type="ECO:0000256" key="6">
    <source>
        <dbReference type="ARBA" id="ARBA00022603"/>
    </source>
</evidence>
<dbReference type="Gene3D" id="3.40.50.150">
    <property type="entry name" value="Vaccinia Virus protein VP39"/>
    <property type="match status" value="1"/>
</dbReference>
<dbReference type="NCBIfam" id="TIGR03891">
    <property type="entry name" value="thiopep_ocin"/>
    <property type="match status" value="1"/>
</dbReference>
<evidence type="ECO:0000256" key="9">
    <source>
        <dbReference type="ARBA" id="ARBA00030757"/>
    </source>
</evidence>
<evidence type="ECO:0000256" key="5">
    <source>
        <dbReference type="ARBA" id="ARBA00022490"/>
    </source>
</evidence>
<dbReference type="Proteomes" id="UP000323380">
    <property type="component" value="Unassembled WGS sequence"/>
</dbReference>
<dbReference type="InterPro" id="IPR000682">
    <property type="entry name" value="PCMT"/>
</dbReference>
<dbReference type="GO" id="GO:0032259">
    <property type="term" value="P:methylation"/>
    <property type="evidence" value="ECO:0007669"/>
    <property type="project" value="UniProtKB-KW"/>
</dbReference>
<dbReference type="GO" id="GO:0004719">
    <property type="term" value="F:protein-L-isoaspartate (D-aspartate) O-methyltransferase activity"/>
    <property type="evidence" value="ECO:0007669"/>
    <property type="project" value="UniProtKB-EC"/>
</dbReference>
<dbReference type="AlphaFoldDB" id="A0A5D0N8G8"/>
<evidence type="ECO:0000256" key="2">
    <source>
        <dbReference type="ARBA" id="ARBA00005369"/>
    </source>
</evidence>
<keyword evidence="7 13" id="KW-0808">Transferase</keyword>
<dbReference type="Pfam" id="PF14028">
    <property type="entry name" value="Lant_dehydr_C"/>
    <property type="match status" value="1"/>
</dbReference>
<evidence type="ECO:0000256" key="1">
    <source>
        <dbReference type="ARBA" id="ARBA00004496"/>
    </source>
</evidence>
<reference evidence="13 14" key="1">
    <citation type="submission" date="2019-08" db="EMBL/GenBank/DDBJ databases">
        <title>Actinomadura sp. nov. CYP1-5 isolated from mountain soil.</title>
        <authorList>
            <person name="Songsumanus A."/>
            <person name="Kuncharoen N."/>
            <person name="Kudo T."/>
            <person name="Yuki M."/>
            <person name="Igarashi Y."/>
            <person name="Tanasupawat S."/>
        </authorList>
    </citation>
    <scope>NUCLEOTIDE SEQUENCE [LARGE SCALE GENOMIC DNA]</scope>
    <source>
        <strain evidence="13 14">JCM 14158</strain>
    </source>
</reference>
<evidence type="ECO:0000259" key="12">
    <source>
        <dbReference type="Pfam" id="PF14028"/>
    </source>
</evidence>
<dbReference type="EMBL" id="VSFG01000012">
    <property type="protein sequence ID" value="TYB40794.1"/>
    <property type="molecule type" value="Genomic_DNA"/>
</dbReference>
<comment type="similarity">
    <text evidence="2">Belongs to the methyltransferase superfamily. L-isoaspartyl/D-aspartyl protein methyltransferase family.</text>
</comment>
<evidence type="ECO:0000256" key="11">
    <source>
        <dbReference type="ARBA" id="ARBA00031350"/>
    </source>
</evidence>
<protein>
    <recommendedName>
        <fullName evidence="4">Protein-L-isoaspartate O-methyltransferase</fullName>
        <ecNumber evidence="3">2.1.1.77</ecNumber>
    </recommendedName>
    <alternativeName>
        <fullName evidence="11">L-isoaspartyl protein carboxyl methyltransferase</fullName>
    </alternativeName>
    <alternativeName>
        <fullName evidence="9">Protein L-isoaspartyl methyltransferase</fullName>
    </alternativeName>
    <alternativeName>
        <fullName evidence="10">Protein-beta-aspartate methyltransferase</fullName>
    </alternativeName>
</protein>
<keyword evidence="6 13" id="KW-0489">Methyltransferase</keyword>
<name>A0A5D0N8G8_9ACTN</name>
<dbReference type="CDD" id="cd02440">
    <property type="entry name" value="AdoMet_MTases"/>
    <property type="match status" value="1"/>
</dbReference>
<accession>A0A5D0N8G8</accession>
<proteinExistence type="inferred from homology"/>
<dbReference type="GO" id="GO:0005737">
    <property type="term" value="C:cytoplasm"/>
    <property type="evidence" value="ECO:0007669"/>
    <property type="project" value="UniProtKB-SubCell"/>
</dbReference>
<evidence type="ECO:0000256" key="10">
    <source>
        <dbReference type="ARBA" id="ARBA00031323"/>
    </source>
</evidence>
<dbReference type="NCBIfam" id="TIGR04364">
    <property type="entry name" value="methyltran_FxLD"/>
    <property type="match status" value="1"/>
</dbReference>
<dbReference type="PANTHER" id="PTHR11579:SF0">
    <property type="entry name" value="PROTEIN-L-ISOASPARTATE(D-ASPARTATE) O-METHYLTRANSFERASE"/>
    <property type="match status" value="1"/>
</dbReference>
<sequence length="704" mass="77062">MDTGDWPQILIDFPDRSVAEDTAANLLGPALADAEKKGLISRWFFVRKSPTWRLRYVPTDGSAQRYLARVLDRASFEGRPIDWRIGIYEPETAAFGGAAGMRVAHDLFHRDSRHVLRHLGRPSSTWSLGRRELGVLLCSVLMRSAGQDWFEQGDVWTRVARHRRGELDRRLSPRLRSAVHKLMIVDVGPSSRLVNGGPLADLAAWVWDFEQAGRRLGDLVTRGQLERGLRAVLAHHVIFHWNRLGLPYADQHALAKLTSEVVMGPVHDGAPPQAIGGAAPSVPTMETRTSHAPDATETSARLRNALVDQLREDGTVHSERVEAALRAVPRHVFVPDVPLEQAYADEAVYTKHDGAGVSISAASQPTIVAMMLEQLQAEPGQRVLELGAGTGYNAALLARLVGEEGHVTTIDVDEDLVTGARVGLAAAGAGNVRVLLADGALGHVDGAPYDRIIATVGAGDVPLPWLDQLAIGGRLVIPLRLRGSVSRSIAFERENGGRWCSRTSSLCTFMPLRGIADDARRIISLNADNTVSLHVNREQAVDPALLDGVLETPGSEVWTGVLFRADESFEWLDLWLACVMENTLSRMPTDRTAVDQGLVRPQFSWGAMAVVDKGDLAYLTLRPQNAGLGSGGRRMYEVGVIGHGPTGDALTDRVANAVRVWDEDYRSRRVMFKAQRTEAAVALEPVSGRFDFDRPNTRLSIIWQ</sequence>
<keyword evidence="14" id="KW-1185">Reference proteome</keyword>
<comment type="subcellular location">
    <subcellularLocation>
        <location evidence="1">Cytoplasm</location>
    </subcellularLocation>
</comment>
<evidence type="ECO:0000256" key="7">
    <source>
        <dbReference type="ARBA" id="ARBA00022679"/>
    </source>
</evidence>
<evidence type="ECO:0000256" key="3">
    <source>
        <dbReference type="ARBA" id="ARBA00011890"/>
    </source>
</evidence>